<evidence type="ECO:0000256" key="1">
    <source>
        <dbReference type="SAM" id="MobiDB-lite"/>
    </source>
</evidence>
<dbReference type="Pfam" id="PF12776">
    <property type="entry name" value="Myb_DNA-bind_3"/>
    <property type="match status" value="1"/>
</dbReference>
<feature type="compositionally biased region" description="Polar residues" evidence="1">
    <location>
        <begin position="164"/>
        <end position="189"/>
    </location>
</feature>
<gene>
    <name evidence="3" type="ORF">CFOL_v3_02973</name>
</gene>
<organism evidence="3 4">
    <name type="scientific">Cephalotus follicularis</name>
    <name type="common">Albany pitcher plant</name>
    <dbReference type="NCBI Taxonomy" id="3775"/>
    <lineage>
        <taxon>Eukaryota</taxon>
        <taxon>Viridiplantae</taxon>
        <taxon>Streptophyta</taxon>
        <taxon>Embryophyta</taxon>
        <taxon>Tracheophyta</taxon>
        <taxon>Spermatophyta</taxon>
        <taxon>Magnoliopsida</taxon>
        <taxon>eudicotyledons</taxon>
        <taxon>Gunneridae</taxon>
        <taxon>Pentapetalae</taxon>
        <taxon>rosids</taxon>
        <taxon>fabids</taxon>
        <taxon>Oxalidales</taxon>
        <taxon>Cephalotaceae</taxon>
        <taxon>Cephalotus</taxon>
    </lineage>
</organism>
<dbReference type="OrthoDB" id="1730132at2759"/>
<keyword evidence="4" id="KW-1185">Reference proteome</keyword>
<sequence>MDQQSQIFRANWKNLEVVKTFLQTCVQEVSINGRQGASLKPDSWIKVKKVLQETHSVNFSQKQCKNHYDYLKEKYQVWLPITQKTGNVYDPATNTINITNIEWDEYIKAHPKAAKLRTSPLPFPDLCTALFYGAAATSVHGWGPATSFPPTVDLDEIEEIPDSIPSTQFPDPSTPTSQFQTQASNSTFQGERPAKKRKSNLQKSPMEEELCNTLKTIVHKSNGPSVDECIDKLDELGWEAGSAMYTAAIAIFCENASNRQAWMKVSQVETLTLWVRTIGRRLGFDL</sequence>
<feature type="region of interest" description="Disordered" evidence="1">
    <location>
        <begin position="162"/>
        <end position="205"/>
    </location>
</feature>
<name>A0A1Q3AV31_CEPFO</name>
<dbReference type="EMBL" id="BDDD01000113">
    <property type="protein sequence ID" value="GAV59442.1"/>
    <property type="molecule type" value="Genomic_DNA"/>
</dbReference>
<evidence type="ECO:0000259" key="2">
    <source>
        <dbReference type="Pfam" id="PF12776"/>
    </source>
</evidence>
<comment type="caution">
    <text evidence="3">The sequence shown here is derived from an EMBL/GenBank/DDBJ whole genome shotgun (WGS) entry which is preliminary data.</text>
</comment>
<dbReference type="Proteomes" id="UP000187406">
    <property type="component" value="Unassembled WGS sequence"/>
</dbReference>
<dbReference type="AlphaFoldDB" id="A0A1Q3AV31"/>
<reference evidence="4" key="1">
    <citation type="submission" date="2016-04" db="EMBL/GenBank/DDBJ databases">
        <title>Cephalotus genome sequencing.</title>
        <authorList>
            <person name="Fukushima K."/>
            <person name="Hasebe M."/>
            <person name="Fang X."/>
        </authorList>
    </citation>
    <scope>NUCLEOTIDE SEQUENCE [LARGE SCALE GENOMIC DNA]</scope>
    <source>
        <strain evidence="4">cv. St1</strain>
    </source>
</reference>
<accession>A0A1Q3AV31</accession>
<proteinExistence type="predicted"/>
<dbReference type="STRING" id="3775.A0A1Q3AV31"/>
<protein>
    <submittedName>
        <fullName evidence="3">Myb_DNA-bind_3 domain-containing protein</fullName>
    </submittedName>
</protein>
<dbReference type="PANTHER" id="PTHR31704">
    <property type="entry name" value="MYB/SANT-LIKE DNA-BINDING DOMAIN PROTEIN-RELATED"/>
    <property type="match status" value="1"/>
</dbReference>
<evidence type="ECO:0000313" key="4">
    <source>
        <dbReference type="Proteomes" id="UP000187406"/>
    </source>
</evidence>
<evidence type="ECO:0000313" key="3">
    <source>
        <dbReference type="EMBL" id="GAV59442.1"/>
    </source>
</evidence>
<dbReference type="InterPro" id="IPR024752">
    <property type="entry name" value="Myb/SANT-like_dom"/>
</dbReference>
<feature type="domain" description="Myb/SANT-like" evidence="2">
    <location>
        <begin position="16"/>
        <end position="106"/>
    </location>
</feature>
<dbReference type="PANTHER" id="PTHR31704:SF48">
    <property type="entry name" value="L10-INTERACTING MYB DOMAIN-CONTAINING PROTEIN-LIKE"/>
    <property type="match status" value="1"/>
</dbReference>
<dbReference type="InParanoid" id="A0A1Q3AV31"/>